<keyword evidence="2" id="KW-1185">Reference proteome</keyword>
<organism evidence="1 2">
    <name type="scientific">Chaetomium fimeti</name>
    <dbReference type="NCBI Taxonomy" id="1854472"/>
    <lineage>
        <taxon>Eukaryota</taxon>
        <taxon>Fungi</taxon>
        <taxon>Dikarya</taxon>
        <taxon>Ascomycota</taxon>
        <taxon>Pezizomycotina</taxon>
        <taxon>Sordariomycetes</taxon>
        <taxon>Sordariomycetidae</taxon>
        <taxon>Sordariales</taxon>
        <taxon>Chaetomiaceae</taxon>
        <taxon>Chaetomium</taxon>
    </lineage>
</organism>
<gene>
    <name evidence="1" type="ORF">B0H64DRAFT_394563</name>
</gene>
<comment type="caution">
    <text evidence="1">The sequence shown here is derived from an EMBL/GenBank/DDBJ whole genome shotgun (WGS) entry which is preliminary data.</text>
</comment>
<dbReference type="RefSeq" id="XP_062658705.1">
    <property type="nucleotide sequence ID" value="XM_062803693.1"/>
</dbReference>
<reference evidence="1" key="2">
    <citation type="submission" date="2023-06" db="EMBL/GenBank/DDBJ databases">
        <authorList>
            <consortium name="Lawrence Berkeley National Laboratory"/>
            <person name="Haridas S."/>
            <person name="Hensen N."/>
            <person name="Bonometti L."/>
            <person name="Westerberg I."/>
            <person name="Brannstrom I.O."/>
            <person name="Guillou S."/>
            <person name="Cros-Aarteil S."/>
            <person name="Calhoun S."/>
            <person name="Kuo A."/>
            <person name="Mondo S."/>
            <person name="Pangilinan J."/>
            <person name="Riley R."/>
            <person name="Labutti K."/>
            <person name="Andreopoulos B."/>
            <person name="Lipzen A."/>
            <person name="Chen C."/>
            <person name="Yanf M."/>
            <person name="Daum C."/>
            <person name="Ng V."/>
            <person name="Clum A."/>
            <person name="Steindorff A."/>
            <person name="Ohm R."/>
            <person name="Martin F."/>
            <person name="Silar P."/>
            <person name="Natvig D."/>
            <person name="Lalanne C."/>
            <person name="Gautier V."/>
            <person name="Ament-Velasquez S.L."/>
            <person name="Kruys A."/>
            <person name="Hutchinson M.I."/>
            <person name="Powell A.J."/>
            <person name="Barry K."/>
            <person name="Miller A.N."/>
            <person name="Grigoriev I.V."/>
            <person name="Debuchy R."/>
            <person name="Gladieux P."/>
            <person name="Thoren M.H."/>
            <person name="Johannesson H."/>
        </authorList>
    </citation>
    <scope>NUCLEOTIDE SEQUENCE</scope>
    <source>
        <strain evidence="1">CBS 168.71</strain>
    </source>
</reference>
<dbReference type="EMBL" id="JAUEPN010000004">
    <property type="protein sequence ID" value="KAK3295191.1"/>
    <property type="molecule type" value="Genomic_DNA"/>
</dbReference>
<dbReference type="AlphaFoldDB" id="A0AAE0HGG5"/>
<accession>A0AAE0HGG5</accession>
<name>A0AAE0HGG5_9PEZI</name>
<reference evidence="1" key="1">
    <citation type="journal article" date="2023" name="Mol. Phylogenet. Evol.">
        <title>Genome-scale phylogeny and comparative genomics of the fungal order Sordariales.</title>
        <authorList>
            <person name="Hensen N."/>
            <person name="Bonometti L."/>
            <person name="Westerberg I."/>
            <person name="Brannstrom I.O."/>
            <person name="Guillou S."/>
            <person name="Cros-Aarteil S."/>
            <person name="Calhoun S."/>
            <person name="Haridas S."/>
            <person name="Kuo A."/>
            <person name="Mondo S."/>
            <person name="Pangilinan J."/>
            <person name="Riley R."/>
            <person name="LaButti K."/>
            <person name="Andreopoulos B."/>
            <person name="Lipzen A."/>
            <person name="Chen C."/>
            <person name="Yan M."/>
            <person name="Daum C."/>
            <person name="Ng V."/>
            <person name="Clum A."/>
            <person name="Steindorff A."/>
            <person name="Ohm R.A."/>
            <person name="Martin F."/>
            <person name="Silar P."/>
            <person name="Natvig D.O."/>
            <person name="Lalanne C."/>
            <person name="Gautier V."/>
            <person name="Ament-Velasquez S.L."/>
            <person name="Kruys A."/>
            <person name="Hutchinson M.I."/>
            <person name="Powell A.J."/>
            <person name="Barry K."/>
            <person name="Miller A.N."/>
            <person name="Grigoriev I.V."/>
            <person name="Debuchy R."/>
            <person name="Gladieux P."/>
            <person name="Hiltunen Thoren M."/>
            <person name="Johannesson H."/>
        </authorList>
    </citation>
    <scope>NUCLEOTIDE SEQUENCE</scope>
    <source>
        <strain evidence="1">CBS 168.71</strain>
    </source>
</reference>
<proteinExistence type="predicted"/>
<dbReference type="CDD" id="cd00377">
    <property type="entry name" value="ICL_PEPM"/>
    <property type="match status" value="1"/>
</dbReference>
<sequence length="266" mass="28417">MTTPSITALAAQAKTFKALHVPGNPLLLANVYDATSARIVGSLPGCRALASASYALAKTIGVEDDELTLEQNFALLKPIAAVAHELNLPFTIDIQDGYGDRLEEVIRRAITELGAVGVNLEDSFLRTGKMMDEAEALERVRRALKVAVEVGVPDFVVNARSDTFLKGGELDVSIERGKKFLDAGATTVYVFWPPVKEMVEADVKRVIDELDGRTNIQPRKVSPVQTKALTSADLAKLGTARVSVGPGLYLAAAKLLSAAANEVFAV</sequence>
<dbReference type="PANTHER" id="PTHR42905">
    <property type="entry name" value="PHOSPHOENOLPYRUVATE CARBOXYLASE"/>
    <property type="match status" value="1"/>
</dbReference>
<protein>
    <submittedName>
        <fullName evidence="1">Phosphoenolpyruvate phosphomutase-domain-containing protein</fullName>
    </submittedName>
</protein>
<dbReference type="Gene3D" id="3.20.20.60">
    <property type="entry name" value="Phosphoenolpyruvate-binding domains"/>
    <property type="match status" value="1"/>
</dbReference>
<dbReference type="GeneID" id="87840641"/>
<dbReference type="InterPro" id="IPR040442">
    <property type="entry name" value="Pyrv_kinase-like_dom_sf"/>
</dbReference>
<dbReference type="Proteomes" id="UP001278766">
    <property type="component" value="Unassembled WGS sequence"/>
</dbReference>
<dbReference type="InterPro" id="IPR039556">
    <property type="entry name" value="ICL/PEPM"/>
</dbReference>
<dbReference type="PANTHER" id="PTHR42905:SF16">
    <property type="entry name" value="CARBOXYPHOSPHONOENOLPYRUVATE PHOSPHONOMUTASE-LIKE PROTEIN (AFU_ORTHOLOGUE AFUA_5G07230)"/>
    <property type="match status" value="1"/>
</dbReference>
<evidence type="ECO:0000313" key="1">
    <source>
        <dbReference type="EMBL" id="KAK3295191.1"/>
    </source>
</evidence>
<dbReference type="Pfam" id="PF13714">
    <property type="entry name" value="PEP_mutase"/>
    <property type="match status" value="1"/>
</dbReference>
<evidence type="ECO:0000313" key="2">
    <source>
        <dbReference type="Proteomes" id="UP001278766"/>
    </source>
</evidence>
<dbReference type="GO" id="GO:0003824">
    <property type="term" value="F:catalytic activity"/>
    <property type="evidence" value="ECO:0007669"/>
    <property type="project" value="InterPro"/>
</dbReference>
<dbReference type="InterPro" id="IPR015813">
    <property type="entry name" value="Pyrv/PenolPyrv_kinase-like_dom"/>
</dbReference>
<dbReference type="SUPFAM" id="SSF51621">
    <property type="entry name" value="Phosphoenolpyruvate/pyruvate domain"/>
    <property type="match status" value="1"/>
</dbReference>